<dbReference type="SUPFAM" id="SSF75169">
    <property type="entry name" value="DsrEFH-like"/>
    <property type="match status" value="1"/>
</dbReference>
<protein>
    <submittedName>
        <fullName evidence="1">Sulfurtransferase complex subunit TusB</fullName>
    </submittedName>
</protein>
<dbReference type="EMBL" id="SJZB01000024">
    <property type="protein sequence ID" value="TCJ15693.1"/>
    <property type="molecule type" value="Genomic_DNA"/>
</dbReference>
<dbReference type="GO" id="GO:0016740">
    <property type="term" value="F:transferase activity"/>
    <property type="evidence" value="ECO:0007669"/>
    <property type="project" value="UniProtKB-KW"/>
</dbReference>
<evidence type="ECO:0000313" key="2">
    <source>
        <dbReference type="Proteomes" id="UP000295443"/>
    </source>
</evidence>
<dbReference type="GO" id="GO:0002143">
    <property type="term" value="P:tRNA wobble position uridine thiolation"/>
    <property type="evidence" value="ECO:0007669"/>
    <property type="project" value="InterPro"/>
</dbReference>
<name>A0A4R1BF09_9PROT</name>
<dbReference type="InterPro" id="IPR027396">
    <property type="entry name" value="DsrEFH-like"/>
</dbReference>
<keyword evidence="2" id="KW-1185">Reference proteome</keyword>
<dbReference type="Gene3D" id="3.40.1260.10">
    <property type="entry name" value="DsrEFH-like"/>
    <property type="match status" value="1"/>
</dbReference>
<dbReference type="OrthoDB" id="9795117at2"/>
<accession>A0A4R1BF09</accession>
<dbReference type="PANTHER" id="PTHR37526">
    <property type="entry name" value="PROTEIN TUSB"/>
    <property type="match status" value="1"/>
</dbReference>
<dbReference type="Pfam" id="PF04077">
    <property type="entry name" value="DsrH"/>
    <property type="match status" value="1"/>
</dbReference>
<comment type="caution">
    <text evidence="1">The sequence shown here is derived from an EMBL/GenBank/DDBJ whole genome shotgun (WGS) entry which is preliminary data.</text>
</comment>
<dbReference type="NCBIfam" id="TIGR03011">
    <property type="entry name" value="sulf_tusB_dsrH"/>
    <property type="match status" value="1"/>
</dbReference>
<keyword evidence="1" id="KW-0808">Transferase</keyword>
<organism evidence="1 2">
    <name type="scientific">Parasulfuritortus cantonensis</name>
    <dbReference type="NCBI Taxonomy" id="2528202"/>
    <lineage>
        <taxon>Bacteria</taxon>
        <taxon>Pseudomonadati</taxon>
        <taxon>Pseudomonadota</taxon>
        <taxon>Betaproteobacteria</taxon>
        <taxon>Nitrosomonadales</taxon>
        <taxon>Thiobacillaceae</taxon>
        <taxon>Parasulfuritortus</taxon>
    </lineage>
</organism>
<evidence type="ECO:0000313" key="1">
    <source>
        <dbReference type="EMBL" id="TCJ15693.1"/>
    </source>
</evidence>
<dbReference type="RefSeq" id="WP_131445712.1">
    <property type="nucleotide sequence ID" value="NZ_SJZB01000024.1"/>
</dbReference>
<dbReference type="PANTHER" id="PTHR37526:SF1">
    <property type="entry name" value="PROTEIN TUSB"/>
    <property type="match status" value="1"/>
</dbReference>
<dbReference type="InterPro" id="IPR007215">
    <property type="entry name" value="Sulphur_relay_TusB/DsrH"/>
</dbReference>
<dbReference type="AlphaFoldDB" id="A0A4R1BF09"/>
<dbReference type="GO" id="GO:1990228">
    <property type="term" value="C:sulfurtransferase complex"/>
    <property type="evidence" value="ECO:0007669"/>
    <property type="project" value="TreeGrafter"/>
</dbReference>
<sequence>MLHIVNKSPYERNSLESCLRLASKGSAVLLIEDGVYGATKGGSFEGKVLAAMADVKVYALAPDLSARGMADRVLDGVSVVDYGGFVDLVAEHTNCQSWL</sequence>
<dbReference type="Proteomes" id="UP000295443">
    <property type="component" value="Unassembled WGS sequence"/>
</dbReference>
<reference evidence="1 2" key="1">
    <citation type="submission" date="2019-03" db="EMBL/GenBank/DDBJ databases">
        <title>Genome sequence of Thiobacillaceae bacterium LSR1, a sulfur-oxidizing bacterium isolated from freshwater sediment.</title>
        <authorList>
            <person name="Li S."/>
        </authorList>
    </citation>
    <scope>NUCLEOTIDE SEQUENCE [LARGE SCALE GENOMIC DNA]</scope>
    <source>
        <strain evidence="1 2">LSR1</strain>
    </source>
</reference>
<gene>
    <name evidence="1" type="primary">dsrH</name>
    <name evidence="1" type="ORF">EZJ19_06390</name>
</gene>
<proteinExistence type="predicted"/>